<keyword evidence="3" id="KW-1185">Reference proteome</keyword>
<accession>A0A3N4KMX7</accession>
<feature type="chain" id="PRO_5018126964" evidence="1">
    <location>
        <begin position="21"/>
        <end position="104"/>
    </location>
</feature>
<protein>
    <submittedName>
        <fullName evidence="2">Uncharacterized protein</fullName>
    </submittedName>
</protein>
<evidence type="ECO:0000313" key="2">
    <source>
        <dbReference type="EMBL" id="RPB09711.1"/>
    </source>
</evidence>
<keyword evidence="1" id="KW-0732">Signal</keyword>
<feature type="signal peptide" evidence="1">
    <location>
        <begin position="1"/>
        <end position="20"/>
    </location>
</feature>
<proteinExistence type="predicted"/>
<gene>
    <name evidence="2" type="ORF">P167DRAFT_292936</name>
</gene>
<dbReference type="Proteomes" id="UP000277580">
    <property type="component" value="Unassembled WGS sequence"/>
</dbReference>
<dbReference type="EMBL" id="ML119149">
    <property type="protein sequence ID" value="RPB09711.1"/>
    <property type="molecule type" value="Genomic_DNA"/>
</dbReference>
<organism evidence="2 3">
    <name type="scientific">Morchella conica CCBAS932</name>
    <dbReference type="NCBI Taxonomy" id="1392247"/>
    <lineage>
        <taxon>Eukaryota</taxon>
        <taxon>Fungi</taxon>
        <taxon>Dikarya</taxon>
        <taxon>Ascomycota</taxon>
        <taxon>Pezizomycotina</taxon>
        <taxon>Pezizomycetes</taxon>
        <taxon>Pezizales</taxon>
        <taxon>Morchellaceae</taxon>
        <taxon>Morchella</taxon>
    </lineage>
</organism>
<evidence type="ECO:0000256" key="1">
    <source>
        <dbReference type="SAM" id="SignalP"/>
    </source>
</evidence>
<dbReference type="InParanoid" id="A0A3N4KMX7"/>
<name>A0A3N4KMX7_9PEZI</name>
<dbReference type="OrthoDB" id="5318500at2759"/>
<dbReference type="AlphaFoldDB" id="A0A3N4KMX7"/>
<reference evidence="2 3" key="1">
    <citation type="journal article" date="2018" name="Nat. Ecol. Evol.">
        <title>Pezizomycetes genomes reveal the molecular basis of ectomycorrhizal truffle lifestyle.</title>
        <authorList>
            <person name="Murat C."/>
            <person name="Payen T."/>
            <person name="Noel B."/>
            <person name="Kuo A."/>
            <person name="Morin E."/>
            <person name="Chen J."/>
            <person name="Kohler A."/>
            <person name="Krizsan K."/>
            <person name="Balestrini R."/>
            <person name="Da Silva C."/>
            <person name="Montanini B."/>
            <person name="Hainaut M."/>
            <person name="Levati E."/>
            <person name="Barry K.W."/>
            <person name="Belfiori B."/>
            <person name="Cichocki N."/>
            <person name="Clum A."/>
            <person name="Dockter R.B."/>
            <person name="Fauchery L."/>
            <person name="Guy J."/>
            <person name="Iotti M."/>
            <person name="Le Tacon F."/>
            <person name="Lindquist E.A."/>
            <person name="Lipzen A."/>
            <person name="Malagnac F."/>
            <person name="Mello A."/>
            <person name="Molinier V."/>
            <person name="Miyauchi S."/>
            <person name="Poulain J."/>
            <person name="Riccioni C."/>
            <person name="Rubini A."/>
            <person name="Sitrit Y."/>
            <person name="Splivallo R."/>
            <person name="Traeger S."/>
            <person name="Wang M."/>
            <person name="Zifcakova L."/>
            <person name="Wipf D."/>
            <person name="Zambonelli A."/>
            <person name="Paolocci F."/>
            <person name="Nowrousian M."/>
            <person name="Ottonello S."/>
            <person name="Baldrian P."/>
            <person name="Spatafora J.W."/>
            <person name="Henrissat B."/>
            <person name="Nagy L.G."/>
            <person name="Aury J.M."/>
            <person name="Wincker P."/>
            <person name="Grigoriev I.V."/>
            <person name="Bonfante P."/>
            <person name="Martin F.M."/>
        </authorList>
    </citation>
    <scope>NUCLEOTIDE SEQUENCE [LARGE SCALE GENOMIC DNA]</scope>
    <source>
        <strain evidence="2 3">CCBAS932</strain>
    </source>
</reference>
<evidence type="ECO:0000313" key="3">
    <source>
        <dbReference type="Proteomes" id="UP000277580"/>
    </source>
</evidence>
<sequence>MYSKKPTLFIVAMFIGLCVGTPVDITGASGLVSRDGIYLPSCGCFNDCLIECSKGGNCNCPKNCDPKYECKCGCTNDCIRNCPYGETCICTLQCDAKYACPTYM</sequence>